<dbReference type="SUPFAM" id="SSF53474">
    <property type="entry name" value="alpha/beta-Hydrolases"/>
    <property type="match status" value="1"/>
</dbReference>
<dbReference type="InterPro" id="IPR013094">
    <property type="entry name" value="AB_hydrolase_3"/>
</dbReference>
<dbReference type="STRING" id="3916.A0A1S3UNC9"/>
<dbReference type="GO" id="GO:0016787">
    <property type="term" value="F:hydrolase activity"/>
    <property type="evidence" value="ECO:0007669"/>
    <property type="project" value="InterPro"/>
</dbReference>
<keyword evidence="4" id="KW-1185">Reference proteome</keyword>
<dbReference type="Gene3D" id="3.40.50.1820">
    <property type="entry name" value="alpha/beta hydrolase"/>
    <property type="match status" value="1"/>
</dbReference>
<proteinExistence type="inferred from homology"/>
<dbReference type="PANTHER" id="PTHR23024:SF429">
    <property type="entry name" value="ALPHA_BETA HYDROLASE FOLD PROTEIN"/>
    <property type="match status" value="1"/>
</dbReference>
<dbReference type="Proteomes" id="UP000087766">
    <property type="component" value="Chromosome 7"/>
</dbReference>
<feature type="domain" description="Alpha/beta hydrolase fold-3" evidence="3">
    <location>
        <begin position="81"/>
        <end position="285"/>
    </location>
</feature>
<name>A0A1S3UNC9_VIGRR</name>
<dbReference type="InterPro" id="IPR029058">
    <property type="entry name" value="AB_hydrolase_fold"/>
</dbReference>
<evidence type="ECO:0000313" key="5">
    <source>
        <dbReference type="RefSeq" id="XP_014507500.1"/>
    </source>
</evidence>
<organism evidence="4 5">
    <name type="scientific">Vigna radiata var. radiata</name>
    <name type="common">Mung bean</name>
    <name type="synonym">Phaseolus aureus</name>
    <dbReference type="NCBI Taxonomy" id="3916"/>
    <lineage>
        <taxon>Eukaryota</taxon>
        <taxon>Viridiplantae</taxon>
        <taxon>Streptophyta</taxon>
        <taxon>Embryophyta</taxon>
        <taxon>Tracheophyta</taxon>
        <taxon>Spermatophyta</taxon>
        <taxon>Magnoliopsida</taxon>
        <taxon>eudicotyledons</taxon>
        <taxon>Gunneridae</taxon>
        <taxon>Pentapetalae</taxon>
        <taxon>rosids</taxon>
        <taxon>fabids</taxon>
        <taxon>Fabales</taxon>
        <taxon>Fabaceae</taxon>
        <taxon>Papilionoideae</taxon>
        <taxon>50 kb inversion clade</taxon>
        <taxon>NPAAA clade</taxon>
        <taxon>indigoferoid/millettioid clade</taxon>
        <taxon>Phaseoleae</taxon>
        <taxon>Vigna</taxon>
    </lineage>
</organism>
<dbReference type="AlphaFoldDB" id="A0A1S3UNC9"/>
<evidence type="ECO:0000256" key="2">
    <source>
        <dbReference type="PROSITE-ProRule" id="PRU10038"/>
    </source>
</evidence>
<dbReference type="RefSeq" id="XP_014507500.1">
    <property type="nucleotide sequence ID" value="XM_014652014.2"/>
</dbReference>
<reference evidence="4" key="1">
    <citation type="journal article" date="2014" name="Nat. Commun.">
        <title>Genome sequence of mungbean and insights into evolution within Vigna species.</title>
        <authorList>
            <person name="Kang Y.J."/>
            <person name="Kim S.K."/>
            <person name="Kim M.Y."/>
            <person name="Lestari P."/>
            <person name="Kim K.H."/>
            <person name="Ha B.K."/>
            <person name="Jun T.H."/>
            <person name="Hwang W.J."/>
            <person name="Lee T."/>
            <person name="Lee J."/>
            <person name="Shim S."/>
            <person name="Yoon M.Y."/>
            <person name="Jang Y.E."/>
            <person name="Han K.S."/>
            <person name="Taeprayoon P."/>
            <person name="Yoon N."/>
            <person name="Somta P."/>
            <person name="Tanya P."/>
            <person name="Kim K.S."/>
            <person name="Gwag J.G."/>
            <person name="Moon J.K."/>
            <person name="Lee Y.H."/>
            <person name="Park B.S."/>
            <person name="Bombarely A."/>
            <person name="Doyle J.J."/>
            <person name="Jackson S.A."/>
            <person name="Schafleitner R."/>
            <person name="Srinives P."/>
            <person name="Varshney R.K."/>
            <person name="Lee S.H."/>
        </authorList>
    </citation>
    <scope>NUCLEOTIDE SEQUENCE [LARGE SCALE GENOMIC DNA]</scope>
    <source>
        <strain evidence="4">cv. VC1973A</strain>
    </source>
</reference>
<dbReference type="GeneID" id="106767173"/>
<dbReference type="InterPro" id="IPR033140">
    <property type="entry name" value="Lipase_GDXG_put_SER_AS"/>
</dbReference>
<feature type="active site" evidence="2">
    <location>
        <position position="169"/>
    </location>
</feature>
<evidence type="ECO:0000256" key="1">
    <source>
        <dbReference type="ARBA" id="ARBA00010515"/>
    </source>
</evidence>
<evidence type="ECO:0000313" key="4">
    <source>
        <dbReference type="Proteomes" id="UP000087766"/>
    </source>
</evidence>
<comment type="similarity">
    <text evidence="1">Belongs to the 'GDXG' lipolytic enzyme family.</text>
</comment>
<gene>
    <name evidence="5" type="primary">LOC106767173</name>
</gene>
<dbReference type="OrthoDB" id="408631at2759"/>
<protein>
    <submittedName>
        <fullName evidence="5">2-hydroxyisoflavanone dehydratase-like</fullName>
    </submittedName>
</protein>
<dbReference type="KEGG" id="vra:106767173"/>
<evidence type="ECO:0000259" key="3">
    <source>
        <dbReference type="Pfam" id="PF07859"/>
    </source>
</evidence>
<accession>A0A1S3UNC9</accession>
<dbReference type="Pfam" id="PF07859">
    <property type="entry name" value="Abhydrolase_3"/>
    <property type="match status" value="1"/>
</dbReference>
<dbReference type="InterPro" id="IPR050466">
    <property type="entry name" value="Carboxylest/Gibb_receptor"/>
</dbReference>
<sequence length="312" mass="34108">MEPNINPGEVVREFPRLFRAYKDGRVERLLGTETTPAGTDPTTGVESKDVTINPQTNVAVRLYLPSTASSSSSSSKKLPILVYIHGGAFCVCTPFNPAYHNHLNTVCAGANVIVASVHYRLAPEHPLPAGYNDSWEAFLWVASHAAGSGPEPWLNAHGDPKNVFIAGDSAGGNIAHNVAMRGSAEGFAGLKLQGMVLLHPFFGSDKKDELVEYLYPTYEGPSNMMIHAPLDPKVSDLACPRLLIFVSEKDFLRDRGCSYYEALKKSGWKGEVEKVEFPGEDHVFHLFQPSKKNSLDLVKQFVAFLKQTSSSS</sequence>
<dbReference type="PROSITE" id="PS01174">
    <property type="entry name" value="LIPASE_GDXG_SER"/>
    <property type="match status" value="1"/>
</dbReference>
<dbReference type="PANTHER" id="PTHR23024">
    <property type="entry name" value="ARYLACETAMIDE DEACETYLASE"/>
    <property type="match status" value="1"/>
</dbReference>
<reference evidence="5" key="2">
    <citation type="submission" date="2025-08" db="UniProtKB">
        <authorList>
            <consortium name="RefSeq"/>
        </authorList>
    </citation>
    <scope>IDENTIFICATION</scope>
    <source>
        <tissue evidence="5">Leaf</tissue>
    </source>
</reference>